<dbReference type="PANTHER" id="PTHR10306">
    <property type="entry name" value="SYNAPTOPHYSIN"/>
    <property type="match status" value="1"/>
</dbReference>
<reference evidence="11 12" key="1">
    <citation type="submission" date="2019-06" db="EMBL/GenBank/DDBJ databases">
        <title>Draft genomes of female and male turbot (Scophthalmus maximus).</title>
        <authorList>
            <person name="Xu H."/>
            <person name="Xu X.-W."/>
            <person name="Shao C."/>
            <person name="Chen S."/>
        </authorList>
    </citation>
    <scope>NUCLEOTIDE SEQUENCE [LARGE SCALE GENOMIC DNA]</scope>
    <source>
        <strain evidence="11">Ysfricsl-2016a</strain>
        <tissue evidence="11">Blood</tissue>
    </source>
</reference>
<dbReference type="GO" id="GO:0030672">
    <property type="term" value="C:synaptic vesicle membrane"/>
    <property type="evidence" value="ECO:0007669"/>
    <property type="project" value="TreeGrafter"/>
</dbReference>
<feature type="domain" description="MARVEL" evidence="10">
    <location>
        <begin position="90"/>
        <end position="403"/>
    </location>
</feature>
<evidence type="ECO:0000313" key="11">
    <source>
        <dbReference type="EMBL" id="KAF0036364.1"/>
    </source>
</evidence>
<evidence type="ECO:0000256" key="5">
    <source>
        <dbReference type="ARBA" id="ARBA00023136"/>
    </source>
</evidence>
<feature type="region of interest" description="Disordered" evidence="8">
    <location>
        <begin position="21"/>
        <end position="58"/>
    </location>
</feature>
<evidence type="ECO:0000313" key="12">
    <source>
        <dbReference type="Proteomes" id="UP000438429"/>
    </source>
</evidence>
<protein>
    <recommendedName>
        <fullName evidence="10">MARVEL domain-containing protein</fullName>
    </recommendedName>
</protein>
<keyword evidence="6" id="KW-0325">Glycoprotein</keyword>
<dbReference type="Pfam" id="PF01284">
    <property type="entry name" value="MARVEL"/>
    <property type="match status" value="1"/>
</dbReference>
<evidence type="ECO:0000256" key="4">
    <source>
        <dbReference type="ARBA" id="ARBA00022989"/>
    </source>
</evidence>
<feature type="transmembrane region" description="Helical" evidence="9">
    <location>
        <begin position="209"/>
        <end position="230"/>
    </location>
</feature>
<evidence type="ECO:0000256" key="9">
    <source>
        <dbReference type="SAM" id="Phobius"/>
    </source>
</evidence>
<name>A0A6A4SZ95_SCOMX</name>
<dbReference type="EMBL" id="VEVO01000010">
    <property type="protein sequence ID" value="KAF0036364.1"/>
    <property type="molecule type" value="Genomic_DNA"/>
</dbReference>
<evidence type="ECO:0000256" key="7">
    <source>
        <dbReference type="PROSITE-ProRule" id="PRU00581"/>
    </source>
</evidence>
<organism evidence="11 12">
    <name type="scientific">Scophthalmus maximus</name>
    <name type="common">Turbot</name>
    <name type="synonym">Psetta maxima</name>
    <dbReference type="NCBI Taxonomy" id="52904"/>
    <lineage>
        <taxon>Eukaryota</taxon>
        <taxon>Metazoa</taxon>
        <taxon>Chordata</taxon>
        <taxon>Craniata</taxon>
        <taxon>Vertebrata</taxon>
        <taxon>Euteleostomi</taxon>
        <taxon>Actinopterygii</taxon>
        <taxon>Neopterygii</taxon>
        <taxon>Teleostei</taxon>
        <taxon>Neoteleostei</taxon>
        <taxon>Acanthomorphata</taxon>
        <taxon>Carangaria</taxon>
        <taxon>Pleuronectiformes</taxon>
        <taxon>Pleuronectoidei</taxon>
        <taxon>Scophthalmidae</taxon>
        <taxon>Scophthalmus</taxon>
    </lineage>
</organism>
<dbReference type="InterPro" id="IPR008253">
    <property type="entry name" value="Marvel"/>
</dbReference>
<gene>
    <name evidence="11" type="ORF">F2P81_011676</name>
</gene>
<comment type="subcellular location">
    <subcellularLocation>
        <location evidence="1">Membrane</location>
        <topology evidence="1">Multi-pass membrane protein</topology>
    </subcellularLocation>
</comment>
<keyword evidence="5 7" id="KW-0472">Membrane</keyword>
<dbReference type="PANTHER" id="PTHR10306:SF9">
    <property type="entry name" value="SYNAPTOPHYSIN-LIKE PROTEIN 1"/>
    <property type="match status" value="1"/>
</dbReference>
<evidence type="ECO:0000256" key="1">
    <source>
        <dbReference type="ARBA" id="ARBA00004141"/>
    </source>
</evidence>
<feature type="transmembrane region" description="Helical" evidence="9">
    <location>
        <begin position="344"/>
        <end position="368"/>
    </location>
</feature>
<evidence type="ECO:0000256" key="8">
    <source>
        <dbReference type="SAM" id="MobiDB-lite"/>
    </source>
</evidence>
<sequence length="421" mass="46871">MRYHQTYTCSIYDGVSKKFDKPRGASTELQDAQEPGNTAPTDRRVHPNRGPSSAKERWSLSPSAMASFSPCDFISHQKMLTSRFSLDLGPLKEPLAFIRLLEWLFSIFAFATTGGYSGKSGVNILCQGTTNHEVYADFNYPFRLMQHPYEVPSCIINKTATSLYLTGDYTSSAQFYVCIGVLAFLYSTATLVLYLGYQHLYRESSRGPLIDLLVTASLAFLWLVSSSAWAKGLSDVKHATSPLNMITLFDDCKDVQNKCTPGALPHMGRLHASVLFSIFAFATTGGYSGKSGVNILCQGTTNHEVYADFNYPFRLMQHPYEVPSCIINKTATSLYLTGDYTSSAQFYVCIGVLAFLYSTATLVLYLGYQHLYRESSRGPLIIFGFLNLILWGGNCWFIYKETPLHKSANEPSDVEGVVRPT</sequence>
<dbReference type="PRINTS" id="PR00220">
    <property type="entry name" value="SYNAPTOPHYSN"/>
</dbReference>
<keyword evidence="3 7" id="KW-0812">Transmembrane</keyword>
<feature type="transmembrane region" description="Helical" evidence="9">
    <location>
        <begin position="173"/>
        <end position="197"/>
    </location>
</feature>
<dbReference type="PROSITE" id="PS51225">
    <property type="entry name" value="MARVEL"/>
    <property type="match status" value="1"/>
</dbReference>
<dbReference type="InterPro" id="IPR001285">
    <property type="entry name" value="Synaptophysin/porin"/>
</dbReference>
<proteinExistence type="inferred from homology"/>
<dbReference type="AlphaFoldDB" id="A0A6A4SZ95"/>
<accession>A0A6A4SZ95</accession>
<evidence type="ECO:0000259" key="10">
    <source>
        <dbReference type="PROSITE" id="PS51225"/>
    </source>
</evidence>
<evidence type="ECO:0000256" key="6">
    <source>
        <dbReference type="ARBA" id="ARBA00023180"/>
    </source>
</evidence>
<feature type="compositionally biased region" description="Polar residues" evidence="8">
    <location>
        <begin position="27"/>
        <end position="40"/>
    </location>
</feature>
<feature type="transmembrane region" description="Helical" evidence="9">
    <location>
        <begin position="380"/>
        <end position="399"/>
    </location>
</feature>
<evidence type="ECO:0000256" key="3">
    <source>
        <dbReference type="ARBA" id="ARBA00022692"/>
    </source>
</evidence>
<comment type="similarity">
    <text evidence="2">Belongs to the synaptophysin/synaptobrevin family.</text>
</comment>
<dbReference type="Proteomes" id="UP000438429">
    <property type="component" value="Unassembled WGS sequence"/>
</dbReference>
<keyword evidence="4 9" id="KW-1133">Transmembrane helix</keyword>
<evidence type="ECO:0000256" key="2">
    <source>
        <dbReference type="ARBA" id="ARBA00006476"/>
    </source>
</evidence>
<comment type="caution">
    <text evidence="11">The sequence shown here is derived from an EMBL/GenBank/DDBJ whole genome shotgun (WGS) entry which is preliminary data.</text>
</comment>